<evidence type="ECO:0000313" key="1">
    <source>
        <dbReference type="EMBL" id="MBX61906.1"/>
    </source>
</evidence>
<proteinExistence type="predicted"/>
<protein>
    <submittedName>
        <fullName evidence="1">Uncharacterized protein</fullName>
    </submittedName>
</protein>
<sequence length="20" mass="2458">MRMQLFCVFPLWLKSDQIDS</sequence>
<reference evidence="1" key="1">
    <citation type="submission" date="2018-02" db="EMBL/GenBank/DDBJ databases">
        <title>Rhizophora mucronata_Transcriptome.</title>
        <authorList>
            <person name="Meera S.P."/>
            <person name="Sreeshan A."/>
            <person name="Augustine A."/>
        </authorList>
    </citation>
    <scope>NUCLEOTIDE SEQUENCE</scope>
    <source>
        <tissue evidence="1">Leaf</tissue>
    </source>
</reference>
<name>A0A2P2Q4K6_RHIMU</name>
<accession>A0A2P2Q4K6</accession>
<dbReference type="EMBL" id="GGEC01081422">
    <property type="protein sequence ID" value="MBX61906.1"/>
    <property type="molecule type" value="Transcribed_RNA"/>
</dbReference>
<dbReference type="AlphaFoldDB" id="A0A2P2Q4K6"/>
<organism evidence="1">
    <name type="scientific">Rhizophora mucronata</name>
    <name type="common">Asiatic mangrove</name>
    <dbReference type="NCBI Taxonomy" id="61149"/>
    <lineage>
        <taxon>Eukaryota</taxon>
        <taxon>Viridiplantae</taxon>
        <taxon>Streptophyta</taxon>
        <taxon>Embryophyta</taxon>
        <taxon>Tracheophyta</taxon>
        <taxon>Spermatophyta</taxon>
        <taxon>Magnoliopsida</taxon>
        <taxon>eudicotyledons</taxon>
        <taxon>Gunneridae</taxon>
        <taxon>Pentapetalae</taxon>
        <taxon>rosids</taxon>
        <taxon>fabids</taxon>
        <taxon>Malpighiales</taxon>
        <taxon>Rhizophoraceae</taxon>
        <taxon>Rhizophora</taxon>
    </lineage>
</organism>